<organism evidence="9 10">
    <name type="scientific">Pyrocoelia pectoralis</name>
    <dbReference type="NCBI Taxonomy" id="417401"/>
    <lineage>
        <taxon>Eukaryota</taxon>
        <taxon>Metazoa</taxon>
        <taxon>Ecdysozoa</taxon>
        <taxon>Arthropoda</taxon>
        <taxon>Hexapoda</taxon>
        <taxon>Insecta</taxon>
        <taxon>Pterygota</taxon>
        <taxon>Neoptera</taxon>
        <taxon>Endopterygota</taxon>
        <taxon>Coleoptera</taxon>
        <taxon>Polyphaga</taxon>
        <taxon>Elateriformia</taxon>
        <taxon>Elateroidea</taxon>
        <taxon>Lampyridae</taxon>
        <taxon>Lampyrinae</taxon>
        <taxon>Pyrocoelia</taxon>
    </lineage>
</organism>
<keyword evidence="6 7" id="KW-0472">Membrane</keyword>
<dbReference type="InterPro" id="IPR036259">
    <property type="entry name" value="MFS_trans_sf"/>
</dbReference>
<protein>
    <recommendedName>
        <fullName evidence="8">Major facilitator superfamily (MFS) profile domain-containing protein</fullName>
    </recommendedName>
</protein>
<feature type="transmembrane region" description="Helical" evidence="7">
    <location>
        <begin position="183"/>
        <end position="202"/>
    </location>
</feature>
<feature type="transmembrane region" description="Helical" evidence="7">
    <location>
        <begin position="156"/>
        <end position="177"/>
    </location>
</feature>
<evidence type="ECO:0000256" key="5">
    <source>
        <dbReference type="ARBA" id="ARBA00022989"/>
    </source>
</evidence>
<evidence type="ECO:0000256" key="1">
    <source>
        <dbReference type="ARBA" id="ARBA00004141"/>
    </source>
</evidence>
<accession>A0AAN7ZEG0</accession>
<comment type="caution">
    <text evidence="9">The sequence shown here is derived from an EMBL/GenBank/DDBJ whole genome shotgun (WGS) entry which is preliminary data.</text>
</comment>
<feature type="transmembrane region" description="Helical" evidence="7">
    <location>
        <begin position="290"/>
        <end position="308"/>
    </location>
</feature>
<sequence>MIRINLNIAIVSMVKPKPATNLSIVSECIAVPETKSSNFTHHTLENVNVSKLRGFEWNEYQQGLILGAFFWLHWLTQIPGGMLANKYGTKLIFGLANFVSVLLCFLIPTASFLGYEYLIVIRLLQGTIAGFAWPSMHAMTARWIPPNERSKFVTSYVGSSVGAALTFPVCGVIIHAWGWEYVFYISGILGTLWYATWYFLVFDSPSEHPRISDQEKEYILNSLGKSVSKEKPPVPWKAILTSVPVWTNTFAQIGGLWGLFTVMTNGPMFFKSVHGWNITTTGFLSGLPHLARMMFAYAFSTLADYLLTTNKMTRTNVRKFATCFCNIGQGLCMIVMAYSGCNYTMAIVFLTAATGIHGASATGALANLVDISPNYASILLGMANGSGAIGGFISPVIVGLLTTNNHSAEQWQKVFWIAACILISTGTFFVLFAESELQWWNNPSNKKYGEKRNGSELLTLNDDGERQKFNNEEQLKGVTSED</sequence>
<keyword evidence="2" id="KW-0813">Transport</keyword>
<feature type="transmembrane region" description="Helical" evidence="7">
    <location>
        <begin position="117"/>
        <end position="135"/>
    </location>
</feature>
<dbReference type="Pfam" id="PF07690">
    <property type="entry name" value="MFS_1"/>
    <property type="match status" value="1"/>
</dbReference>
<feature type="transmembrane region" description="Helical" evidence="7">
    <location>
        <begin position="250"/>
        <end position="270"/>
    </location>
</feature>
<dbReference type="InterPro" id="IPR020846">
    <property type="entry name" value="MFS_dom"/>
</dbReference>
<dbReference type="GO" id="GO:0006820">
    <property type="term" value="P:monoatomic anion transport"/>
    <property type="evidence" value="ECO:0007669"/>
    <property type="project" value="TreeGrafter"/>
</dbReference>
<dbReference type="GO" id="GO:0016020">
    <property type="term" value="C:membrane"/>
    <property type="evidence" value="ECO:0007669"/>
    <property type="project" value="UniProtKB-SubCell"/>
</dbReference>
<dbReference type="CDD" id="cd17318">
    <property type="entry name" value="MFS_SLC17"/>
    <property type="match status" value="1"/>
</dbReference>
<name>A0AAN7ZEG0_9COLE</name>
<dbReference type="InterPro" id="IPR011701">
    <property type="entry name" value="MFS"/>
</dbReference>
<dbReference type="EMBL" id="JAVRBK010000008">
    <property type="protein sequence ID" value="KAK5640472.1"/>
    <property type="molecule type" value="Genomic_DNA"/>
</dbReference>
<feature type="domain" description="Major facilitator superfamily (MFS) profile" evidence="8">
    <location>
        <begin position="1"/>
        <end position="437"/>
    </location>
</feature>
<gene>
    <name evidence="9" type="ORF">RI129_011283</name>
</gene>
<dbReference type="PANTHER" id="PTHR11662">
    <property type="entry name" value="SOLUTE CARRIER FAMILY 17"/>
    <property type="match status" value="1"/>
</dbReference>
<dbReference type="SUPFAM" id="SSF103473">
    <property type="entry name" value="MFS general substrate transporter"/>
    <property type="match status" value="1"/>
</dbReference>
<proteinExistence type="predicted"/>
<dbReference type="Gene3D" id="1.20.1250.20">
    <property type="entry name" value="MFS general substrate transporter like domains"/>
    <property type="match status" value="2"/>
</dbReference>
<dbReference type="PANTHER" id="PTHR11662:SF79">
    <property type="entry name" value="NA[+]-DEPENDENT INORGANIC PHOSPHATE COTRANSPORTER, ISOFORM A"/>
    <property type="match status" value="1"/>
</dbReference>
<evidence type="ECO:0000256" key="7">
    <source>
        <dbReference type="SAM" id="Phobius"/>
    </source>
</evidence>
<dbReference type="FunFam" id="1.20.1250.20:FF:000003">
    <property type="entry name" value="Solute carrier family 17 member 3"/>
    <property type="match status" value="1"/>
</dbReference>
<keyword evidence="5 7" id="KW-1133">Transmembrane helix</keyword>
<evidence type="ECO:0000259" key="8">
    <source>
        <dbReference type="PROSITE" id="PS50850"/>
    </source>
</evidence>
<feature type="transmembrane region" description="Helical" evidence="7">
    <location>
        <begin position="91"/>
        <end position="111"/>
    </location>
</feature>
<evidence type="ECO:0000256" key="4">
    <source>
        <dbReference type="ARBA" id="ARBA00022847"/>
    </source>
</evidence>
<dbReference type="GO" id="GO:0015293">
    <property type="term" value="F:symporter activity"/>
    <property type="evidence" value="ECO:0007669"/>
    <property type="project" value="UniProtKB-KW"/>
</dbReference>
<keyword evidence="3 7" id="KW-0812">Transmembrane</keyword>
<evidence type="ECO:0000256" key="3">
    <source>
        <dbReference type="ARBA" id="ARBA00022692"/>
    </source>
</evidence>
<evidence type="ECO:0000256" key="6">
    <source>
        <dbReference type="ARBA" id="ARBA00023136"/>
    </source>
</evidence>
<evidence type="ECO:0000313" key="10">
    <source>
        <dbReference type="Proteomes" id="UP001329430"/>
    </source>
</evidence>
<dbReference type="PROSITE" id="PS50850">
    <property type="entry name" value="MFS"/>
    <property type="match status" value="1"/>
</dbReference>
<keyword evidence="10" id="KW-1185">Reference proteome</keyword>
<feature type="transmembrane region" description="Helical" evidence="7">
    <location>
        <begin position="378"/>
        <end position="402"/>
    </location>
</feature>
<dbReference type="InterPro" id="IPR050382">
    <property type="entry name" value="MFS_Na/Anion_cotransporter"/>
</dbReference>
<evidence type="ECO:0000313" key="9">
    <source>
        <dbReference type="EMBL" id="KAK5640472.1"/>
    </source>
</evidence>
<dbReference type="AlphaFoldDB" id="A0AAN7ZEG0"/>
<reference evidence="9 10" key="1">
    <citation type="journal article" date="2024" name="Insects">
        <title>An Improved Chromosome-Level Genome Assembly of the Firefly Pyrocoelia pectoralis.</title>
        <authorList>
            <person name="Fu X."/>
            <person name="Meyer-Rochow V.B."/>
            <person name="Ballantyne L."/>
            <person name="Zhu X."/>
        </authorList>
    </citation>
    <scope>NUCLEOTIDE SEQUENCE [LARGE SCALE GENOMIC DNA]</scope>
    <source>
        <strain evidence="9">XCY_ONT2</strain>
    </source>
</reference>
<evidence type="ECO:0000256" key="2">
    <source>
        <dbReference type="ARBA" id="ARBA00022448"/>
    </source>
</evidence>
<comment type="subcellular location">
    <subcellularLocation>
        <location evidence="1">Membrane</location>
        <topology evidence="1">Multi-pass membrane protein</topology>
    </subcellularLocation>
</comment>
<dbReference type="Proteomes" id="UP001329430">
    <property type="component" value="Chromosome 8"/>
</dbReference>
<keyword evidence="4" id="KW-0769">Symport</keyword>
<feature type="transmembrane region" description="Helical" evidence="7">
    <location>
        <begin position="414"/>
        <end position="433"/>
    </location>
</feature>